<protein>
    <recommendedName>
        <fullName evidence="2">SHOCT domain-containing protein</fullName>
    </recommendedName>
</protein>
<dbReference type="InterPro" id="IPR018649">
    <property type="entry name" value="SHOCT"/>
</dbReference>
<name>A0A4Z0GQ91_9BACL</name>
<dbReference type="AlphaFoldDB" id="A0A4Z0GQ91"/>
<gene>
    <name evidence="3" type="ORF">E4665_03650</name>
</gene>
<sequence>MMGWYGNGMMGGFGLGLGLLGGVINLLFFIAVIYLIVILVKKLMNQPSAIDKSQAILNERLAKGEITEEEYQKLKKILNG</sequence>
<dbReference type="Pfam" id="PF09851">
    <property type="entry name" value="SHOCT"/>
    <property type="match status" value="1"/>
</dbReference>
<evidence type="ECO:0000313" key="4">
    <source>
        <dbReference type="Proteomes" id="UP000298347"/>
    </source>
</evidence>
<keyword evidence="1" id="KW-0472">Membrane</keyword>
<organism evidence="3 4">
    <name type="scientific">Sporolactobacillus shoreae</name>
    <dbReference type="NCBI Taxonomy" id="1465501"/>
    <lineage>
        <taxon>Bacteria</taxon>
        <taxon>Bacillati</taxon>
        <taxon>Bacillota</taxon>
        <taxon>Bacilli</taxon>
        <taxon>Bacillales</taxon>
        <taxon>Sporolactobacillaceae</taxon>
        <taxon>Sporolactobacillus</taxon>
    </lineage>
</organism>
<evidence type="ECO:0000259" key="2">
    <source>
        <dbReference type="Pfam" id="PF09851"/>
    </source>
</evidence>
<keyword evidence="4" id="KW-1185">Reference proteome</keyword>
<dbReference type="RefSeq" id="WP_135347457.1">
    <property type="nucleotide sequence ID" value="NZ_SRJD01000003.1"/>
</dbReference>
<evidence type="ECO:0000313" key="3">
    <source>
        <dbReference type="EMBL" id="TGA99434.1"/>
    </source>
</evidence>
<keyword evidence="1" id="KW-1133">Transmembrane helix</keyword>
<reference evidence="3 4" key="1">
    <citation type="journal article" date="2015" name="Int. J. Syst. Evol. Microbiol.">
        <title>Sporolactobacillus shoreae sp. nov. and Sporolactobacillus spathodeae sp. nov., two spore-forming lactic acid bacteria isolated from tree barks in Thailand.</title>
        <authorList>
            <person name="Thamacharoensuk T."/>
            <person name="Kitahara M."/>
            <person name="Ohkuma M."/>
            <person name="Thongchul N."/>
            <person name="Tanasupawat S."/>
        </authorList>
    </citation>
    <scope>NUCLEOTIDE SEQUENCE [LARGE SCALE GENOMIC DNA]</scope>
    <source>
        <strain evidence="3 4">BK92</strain>
    </source>
</reference>
<feature type="domain" description="SHOCT" evidence="2">
    <location>
        <begin position="55"/>
        <end position="78"/>
    </location>
</feature>
<accession>A0A4Z0GQ91</accession>
<evidence type="ECO:0000256" key="1">
    <source>
        <dbReference type="SAM" id="Phobius"/>
    </source>
</evidence>
<dbReference type="OrthoDB" id="48047at2"/>
<dbReference type="Proteomes" id="UP000298347">
    <property type="component" value="Unassembled WGS sequence"/>
</dbReference>
<dbReference type="EMBL" id="SRJD01000003">
    <property type="protein sequence ID" value="TGA99434.1"/>
    <property type="molecule type" value="Genomic_DNA"/>
</dbReference>
<comment type="caution">
    <text evidence="3">The sequence shown here is derived from an EMBL/GenBank/DDBJ whole genome shotgun (WGS) entry which is preliminary data.</text>
</comment>
<keyword evidence="1" id="KW-0812">Transmembrane</keyword>
<feature type="transmembrane region" description="Helical" evidence="1">
    <location>
        <begin position="12"/>
        <end position="40"/>
    </location>
</feature>
<proteinExistence type="predicted"/>